<dbReference type="Proteomes" id="UP000178700">
    <property type="component" value="Unassembled WGS sequence"/>
</dbReference>
<evidence type="ECO:0000256" key="13">
    <source>
        <dbReference type="RuleBase" id="RU004011"/>
    </source>
</evidence>
<dbReference type="PANTHER" id="PTHR11349">
    <property type="entry name" value="NUCLEOSIDE DIPHOSPHATE KINASE"/>
    <property type="match status" value="1"/>
</dbReference>
<dbReference type="Gene3D" id="3.30.70.141">
    <property type="entry name" value="Nucleoside diphosphate kinase-like domain"/>
    <property type="match status" value="1"/>
</dbReference>
<evidence type="ECO:0000256" key="5">
    <source>
        <dbReference type="ARBA" id="ARBA00022679"/>
    </source>
</evidence>
<dbReference type="AlphaFoldDB" id="A0A1F6V595"/>
<dbReference type="SUPFAM" id="SSF54919">
    <property type="entry name" value="Nucleoside diphosphate kinase, NDK"/>
    <property type="match status" value="1"/>
</dbReference>
<dbReference type="EMBL" id="MFTJ01000035">
    <property type="protein sequence ID" value="OGI64853.1"/>
    <property type="molecule type" value="Genomic_DNA"/>
</dbReference>
<protein>
    <recommendedName>
        <fullName evidence="4">Nucleoside diphosphate kinase</fullName>
        <ecNumber evidence="3">2.7.4.6</ecNumber>
    </recommendedName>
</protein>
<keyword evidence="10" id="KW-0460">Magnesium</keyword>
<dbReference type="InterPro" id="IPR001564">
    <property type="entry name" value="Nucleoside_diP_kinase"/>
</dbReference>
<evidence type="ECO:0000256" key="8">
    <source>
        <dbReference type="ARBA" id="ARBA00022777"/>
    </source>
</evidence>
<evidence type="ECO:0000256" key="10">
    <source>
        <dbReference type="ARBA" id="ARBA00022842"/>
    </source>
</evidence>
<keyword evidence="11" id="KW-0546">Nucleotide metabolism</keyword>
<feature type="binding site" evidence="12">
    <location>
        <position position="14"/>
    </location>
    <ligand>
        <name>ATP</name>
        <dbReference type="ChEBI" id="CHEBI:30616"/>
    </ligand>
</feature>
<dbReference type="GO" id="GO:0006228">
    <property type="term" value="P:UTP biosynthetic process"/>
    <property type="evidence" value="ECO:0007669"/>
    <property type="project" value="InterPro"/>
</dbReference>
<comment type="cofactor">
    <cofactor evidence="1">
        <name>Mg(2+)</name>
        <dbReference type="ChEBI" id="CHEBI:18420"/>
    </cofactor>
</comment>
<dbReference type="GO" id="GO:0046872">
    <property type="term" value="F:metal ion binding"/>
    <property type="evidence" value="ECO:0007669"/>
    <property type="project" value="UniProtKB-KW"/>
</dbReference>
<dbReference type="PROSITE" id="PS51374">
    <property type="entry name" value="NDPK_LIKE"/>
    <property type="match status" value="1"/>
</dbReference>
<comment type="caution">
    <text evidence="15">The sequence shown here is derived from an EMBL/GenBank/DDBJ whole genome shotgun (WGS) entry which is preliminary data.</text>
</comment>
<evidence type="ECO:0000259" key="14">
    <source>
        <dbReference type="SMART" id="SM00562"/>
    </source>
</evidence>
<proteinExistence type="inferred from homology"/>
<evidence type="ECO:0000256" key="11">
    <source>
        <dbReference type="ARBA" id="ARBA00023080"/>
    </source>
</evidence>
<feature type="binding site" evidence="12">
    <location>
        <position position="107"/>
    </location>
    <ligand>
        <name>ATP</name>
        <dbReference type="ChEBI" id="CHEBI:30616"/>
    </ligand>
</feature>
<feature type="active site" description="Pros-phosphohistidine intermediate" evidence="12">
    <location>
        <position position="120"/>
    </location>
</feature>
<dbReference type="GO" id="GO:0006183">
    <property type="term" value="P:GTP biosynthetic process"/>
    <property type="evidence" value="ECO:0007669"/>
    <property type="project" value="InterPro"/>
</dbReference>
<evidence type="ECO:0000256" key="7">
    <source>
        <dbReference type="ARBA" id="ARBA00022741"/>
    </source>
</evidence>
<evidence type="ECO:0000256" key="9">
    <source>
        <dbReference type="ARBA" id="ARBA00022840"/>
    </source>
</evidence>
<evidence type="ECO:0000313" key="16">
    <source>
        <dbReference type="Proteomes" id="UP000178700"/>
    </source>
</evidence>
<dbReference type="GO" id="GO:0005524">
    <property type="term" value="F:ATP binding"/>
    <property type="evidence" value="ECO:0007669"/>
    <property type="project" value="UniProtKB-KW"/>
</dbReference>
<evidence type="ECO:0000256" key="12">
    <source>
        <dbReference type="PROSITE-ProRule" id="PRU00706"/>
    </source>
</evidence>
<organism evidence="15 16">
    <name type="scientific">Candidatus Nomurabacteria bacterium RIFCSPHIGHO2_01_FULL_39_10</name>
    <dbReference type="NCBI Taxonomy" id="1801733"/>
    <lineage>
        <taxon>Bacteria</taxon>
        <taxon>Candidatus Nomuraibacteriota</taxon>
    </lineage>
</organism>
<dbReference type="EC" id="2.7.4.6" evidence="3"/>
<keyword evidence="6" id="KW-0479">Metal-binding</keyword>
<feature type="binding site" evidence="12">
    <location>
        <position position="90"/>
    </location>
    <ligand>
        <name>ATP</name>
        <dbReference type="ChEBI" id="CHEBI:30616"/>
    </ligand>
</feature>
<dbReference type="NCBIfam" id="NF001908">
    <property type="entry name" value="PRK00668.1"/>
    <property type="match status" value="1"/>
</dbReference>
<reference evidence="15 16" key="1">
    <citation type="journal article" date="2016" name="Nat. Commun.">
        <title>Thousands of microbial genomes shed light on interconnected biogeochemical processes in an aquifer system.</title>
        <authorList>
            <person name="Anantharaman K."/>
            <person name="Brown C.T."/>
            <person name="Hug L.A."/>
            <person name="Sharon I."/>
            <person name="Castelle C.J."/>
            <person name="Probst A.J."/>
            <person name="Thomas B.C."/>
            <person name="Singh A."/>
            <person name="Wilkins M.J."/>
            <person name="Karaoz U."/>
            <person name="Brodie E.L."/>
            <person name="Williams K.H."/>
            <person name="Hubbard S.S."/>
            <person name="Banfield J.F."/>
        </authorList>
    </citation>
    <scope>NUCLEOTIDE SEQUENCE [LARGE SCALE GENOMIC DNA]</scope>
</reference>
<sequence length="158" mass="17936">MIKINYEKSLIILKPDAIQRNLVGEITARFERKGLKIIGMKMMSIEDALLDEHYAHIKDKPFYPGVRDFMKACPVIVMAVEGINAISAIRLIVGPTKAWEATAGTIRGDFSLSTQSNIVHASETIEAGEIEVKRFFNKDEIFEYKKIDTDFVYAEHKK</sequence>
<feature type="binding site" evidence="12">
    <location>
        <position position="117"/>
    </location>
    <ligand>
        <name>ATP</name>
        <dbReference type="ChEBI" id="CHEBI:30616"/>
    </ligand>
</feature>
<keyword evidence="7" id="KW-0547">Nucleotide-binding</keyword>
<evidence type="ECO:0000256" key="1">
    <source>
        <dbReference type="ARBA" id="ARBA00001946"/>
    </source>
</evidence>
<dbReference type="InterPro" id="IPR034907">
    <property type="entry name" value="NDK-like_dom"/>
</dbReference>
<dbReference type="SMART" id="SM00562">
    <property type="entry name" value="NDK"/>
    <property type="match status" value="1"/>
</dbReference>
<dbReference type="GO" id="GO:0004550">
    <property type="term" value="F:nucleoside diphosphate kinase activity"/>
    <property type="evidence" value="ECO:0007669"/>
    <property type="project" value="UniProtKB-EC"/>
</dbReference>
<comment type="similarity">
    <text evidence="2 12 13">Belongs to the NDK family.</text>
</comment>
<evidence type="ECO:0000256" key="2">
    <source>
        <dbReference type="ARBA" id="ARBA00008142"/>
    </source>
</evidence>
<gene>
    <name evidence="15" type="ORF">A2642_00730</name>
</gene>
<dbReference type="Pfam" id="PF00334">
    <property type="entry name" value="NDK"/>
    <property type="match status" value="1"/>
</dbReference>
<evidence type="ECO:0000256" key="3">
    <source>
        <dbReference type="ARBA" id="ARBA00012966"/>
    </source>
</evidence>
<evidence type="ECO:0000313" key="15">
    <source>
        <dbReference type="EMBL" id="OGI64853.1"/>
    </source>
</evidence>
<dbReference type="CDD" id="cd04413">
    <property type="entry name" value="NDPk_I"/>
    <property type="match status" value="1"/>
</dbReference>
<evidence type="ECO:0000256" key="6">
    <source>
        <dbReference type="ARBA" id="ARBA00022723"/>
    </source>
</evidence>
<keyword evidence="5" id="KW-0808">Transferase</keyword>
<dbReference type="GO" id="GO:0006241">
    <property type="term" value="P:CTP biosynthetic process"/>
    <property type="evidence" value="ECO:0007669"/>
    <property type="project" value="InterPro"/>
</dbReference>
<accession>A0A1F6V595</accession>
<dbReference type="PRINTS" id="PR01243">
    <property type="entry name" value="NUCDPKINASE"/>
</dbReference>
<dbReference type="FunFam" id="3.30.70.141:FF:000003">
    <property type="entry name" value="Nucleoside diphosphate kinase"/>
    <property type="match status" value="1"/>
</dbReference>
<name>A0A1F6V595_9BACT</name>
<evidence type="ECO:0000256" key="4">
    <source>
        <dbReference type="ARBA" id="ARBA00017632"/>
    </source>
</evidence>
<keyword evidence="8 15" id="KW-0418">Kinase</keyword>
<keyword evidence="9" id="KW-0067">ATP-binding</keyword>
<feature type="binding site" evidence="12">
    <location>
        <position position="62"/>
    </location>
    <ligand>
        <name>ATP</name>
        <dbReference type="ChEBI" id="CHEBI:30616"/>
    </ligand>
</feature>
<feature type="binding site" evidence="12">
    <location>
        <position position="96"/>
    </location>
    <ligand>
        <name>ATP</name>
        <dbReference type="ChEBI" id="CHEBI:30616"/>
    </ligand>
</feature>
<feature type="domain" description="Nucleoside diphosphate kinase-like" evidence="14">
    <location>
        <begin position="6"/>
        <end position="143"/>
    </location>
</feature>
<dbReference type="InterPro" id="IPR036850">
    <property type="entry name" value="NDK-like_dom_sf"/>
</dbReference>